<protein>
    <submittedName>
        <fullName evidence="1">Uncharacterized protein</fullName>
    </submittedName>
</protein>
<keyword evidence="2" id="KW-1185">Reference proteome</keyword>
<proteinExistence type="predicted"/>
<accession>A0A8R7RA88</accession>
<dbReference type="EnsemblPlants" id="TuG1812S0000467900.01.T01">
    <property type="protein sequence ID" value="TuG1812S0000467900.01.T01.s_cds12857"/>
    <property type="gene ID" value="TuG1812S0000467900.01"/>
</dbReference>
<dbReference type="AlphaFoldDB" id="A0A8R7RA88"/>
<dbReference type="Gramene" id="TuG1812S0000467900.01.T01">
    <property type="protein sequence ID" value="TuG1812S0000467900.01.T01.s_cds12857"/>
    <property type="gene ID" value="TuG1812S0000467900.01"/>
</dbReference>
<organism evidence="1 2">
    <name type="scientific">Triticum urartu</name>
    <name type="common">Red wild einkorn</name>
    <name type="synonym">Crithodium urartu</name>
    <dbReference type="NCBI Taxonomy" id="4572"/>
    <lineage>
        <taxon>Eukaryota</taxon>
        <taxon>Viridiplantae</taxon>
        <taxon>Streptophyta</taxon>
        <taxon>Embryophyta</taxon>
        <taxon>Tracheophyta</taxon>
        <taxon>Spermatophyta</taxon>
        <taxon>Magnoliopsida</taxon>
        <taxon>Liliopsida</taxon>
        <taxon>Poales</taxon>
        <taxon>Poaceae</taxon>
        <taxon>BOP clade</taxon>
        <taxon>Pooideae</taxon>
        <taxon>Triticodae</taxon>
        <taxon>Triticeae</taxon>
        <taxon>Triticinae</taxon>
        <taxon>Triticum</taxon>
    </lineage>
</organism>
<evidence type="ECO:0000313" key="2">
    <source>
        <dbReference type="Proteomes" id="UP000015106"/>
    </source>
</evidence>
<name>A0A8R7RA88_TRIUA</name>
<dbReference type="Proteomes" id="UP000015106">
    <property type="component" value="Unassembled WGS sequence"/>
</dbReference>
<reference evidence="2" key="1">
    <citation type="journal article" date="2013" name="Nature">
        <title>Draft genome of the wheat A-genome progenitor Triticum urartu.</title>
        <authorList>
            <person name="Ling H.Q."/>
            <person name="Zhao S."/>
            <person name="Liu D."/>
            <person name="Wang J."/>
            <person name="Sun H."/>
            <person name="Zhang C."/>
            <person name="Fan H."/>
            <person name="Li D."/>
            <person name="Dong L."/>
            <person name="Tao Y."/>
            <person name="Gao C."/>
            <person name="Wu H."/>
            <person name="Li Y."/>
            <person name="Cui Y."/>
            <person name="Guo X."/>
            <person name="Zheng S."/>
            <person name="Wang B."/>
            <person name="Yu K."/>
            <person name="Liang Q."/>
            <person name="Yang W."/>
            <person name="Lou X."/>
            <person name="Chen J."/>
            <person name="Feng M."/>
            <person name="Jian J."/>
            <person name="Zhang X."/>
            <person name="Luo G."/>
            <person name="Jiang Y."/>
            <person name="Liu J."/>
            <person name="Wang Z."/>
            <person name="Sha Y."/>
            <person name="Zhang B."/>
            <person name="Wu H."/>
            <person name="Tang D."/>
            <person name="Shen Q."/>
            <person name="Xue P."/>
            <person name="Zou S."/>
            <person name="Wang X."/>
            <person name="Liu X."/>
            <person name="Wang F."/>
            <person name="Yang Y."/>
            <person name="An X."/>
            <person name="Dong Z."/>
            <person name="Zhang K."/>
            <person name="Zhang X."/>
            <person name="Luo M.C."/>
            <person name="Dvorak J."/>
            <person name="Tong Y."/>
            <person name="Wang J."/>
            <person name="Yang H."/>
            <person name="Li Z."/>
            <person name="Wang D."/>
            <person name="Zhang A."/>
            <person name="Wang J."/>
        </authorList>
    </citation>
    <scope>NUCLEOTIDE SEQUENCE</scope>
    <source>
        <strain evidence="2">cv. G1812</strain>
    </source>
</reference>
<reference evidence="1" key="2">
    <citation type="submission" date="2022-06" db="UniProtKB">
        <authorList>
            <consortium name="EnsemblPlants"/>
        </authorList>
    </citation>
    <scope>IDENTIFICATION</scope>
</reference>
<sequence length="491" mass="53152">MMHYITMGRSNSSVHWRQIRLVEAFPPEEIPELAKDRPLLLAAHGVLHAHVVALVDVVELVVVVVVVHGRVRRGRLEVGHVAERREHPVLGVQAPHPRRLRVAHALELARLADRVAPPARCPGLLRHPAPRRRLRRPLGAGDEAPVGQVLLVEAALRRRGRGRGRRHGGAELLEAALRGGLADLDALVLLPEALQRALLLGDHVVEPRVLGPGKLEGFFDDVGLADGLLEDVAEARVLVADHALRLQQLGVLLARQVHLLLGGAHAVEEHALLVAPRARRLLGLDPAAVLLPQPRLGGGQLPAQPRGLGIGGLQLGLRVGEPALDLLGLHGDVGEREGKVVQRLPAPLLPLHGRPELTAQGPDLVVRAAEHEVLDAPLVHDAAPGLEAPVALLQRGHLQLGLLQADLGLLQLLGLVYEGLEHLALRLLGPLHLPLQNPRLLRAAIPPPELVELLHRPRLVLPLAPQLLLELHHPILVTPLFLELLLQLRHP</sequence>
<evidence type="ECO:0000313" key="1">
    <source>
        <dbReference type="EnsemblPlants" id="TuG1812S0000467900.01.T01.s_cds12857"/>
    </source>
</evidence>